<organism evidence="2 3">
    <name type="scientific">Oryza sativa subsp. japonica</name>
    <name type="common">Rice</name>
    <dbReference type="NCBI Taxonomy" id="39947"/>
    <lineage>
        <taxon>Eukaryota</taxon>
        <taxon>Viridiplantae</taxon>
        <taxon>Streptophyta</taxon>
        <taxon>Embryophyta</taxon>
        <taxon>Tracheophyta</taxon>
        <taxon>Spermatophyta</taxon>
        <taxon>Magnoliopsida</taxon>
        <taxon>Liliopsida</taxon>
        <taxon>Poales</taxon>
        <taxon>Poaceae</taxon>
        <taxon>BOP clade</taxon>
        <taxon>Oryzoideae</taxon>
        <taxon>Oryzeae</taxon>
        <taxon>Oryzinae</taxon>
        <taxon>Oryza</taxon>
        <taxon>Oryza sativa</taxon>
    </lineage>
</organism>
<feature type="region of interest" description="Disordered" evidence="1">
    <location>
        <begin position="52"/>
        <end position="173"/>
    </location>
</feature>
<dbReference type="PROSITE" id="PS51257">
    <property type="entry name" value="PROKAR_LIPOPROTEIN"/>
    <property type="match status" value="1"/>
</dbReference>
<accession>Q75KD8</accession>
<proteinExistence type="predicted"/>
<feature type="compositionally biased region" description="Polar residues" evidence="1">
    <location>
        <begin position="134"/>
        <end position="148"/>
    </location>
</feature>
<reference evidence="3" key="1">
    <citation type="journal article" date="2005" name="Nature">
        <title>The map-based sequence of the rice genome.</title>
        <authorList>
            <consortium name="International rice genome sequencing project (IRGSP)"/>
            <person name="Matsumoto T."/>
            <person name="Wu J."/>
            <person name="Kanamori H."/>
            <person name="Katayose Y."/>
            <person name="Fujisawa M."/>
            <person name="Namiki N."/>
            <person name="Mizuno H."/>
            <person name="Yamamoto K."/>
            <person name="Antonio B.A."/>
            <person name="Baba T."/>
            <person name="Sakata K."/>
            <person name="Nagamura Y."/>
            <person name="Aoki H."/>
            <person name="Arikawa K."/>
            <person name="Arita K."/>
            <person name="Bito T."/>
            <person name="Chiden Y."/>
            <person name="Fujitsuka N."/>
            <person name="Fukunaka R."/>
            <person name="Hamada M."/>
            <person name="Harada C."/>
            <person name="Hayashi A."/>
            <person name="Hijishita S."/>
            <person name="Honda M."/>
            <person name="Hosokawa S."/>
            <person name="Ichikawa Y."/>
            <person name="Idonuma A."/>
            <person name="Iijima M."/>
            <person name="Ikeda M."/>
            <person name="Ikeno M."/>
            <person name="Ito K."/>
            <person name="Ito S."/>
            <person name="Ito T."/>
            <person name="Ito Y."/>
            <person name="Ito Y."/>
            <person name="Iwabuchi A."/>
            <person name="Kamiya K."/>
            <person name="Karasawa W."/>
            <person name="Kurita K."/>
            <person name="Katagiri S."/>
            <person name="Kikuta A."/>
            <person name="Kobayashi H."/>
            <person name="Kobayashi N."/>
            <person name="Machita K."/>
            <person name="Maehara T."/>
            <person name="Masukawa M."/>
            <person name="Mizubayashi T."/>
            <person name="Mukai Y."/>
            <person name="Nagasaki H."/>
            <person name="Nagata Y."/>
            <person name="Naito S."/>
            <person name="Nakashima M."/>
            <person name="Nakama Y."/>
            <person name="Nakamichi Y."/>
            <person name="Nakamura M."/>
            <person name="Meguro A."/>
            <person name="Negishi M."/>
            <person name="Ohta I."/>
            <person name="Ohta T."/>
            <person name="Okamoto M."/>
            <person name="Ono N."/>
            <person name="Saji S."/>
            <person name="Sakaguchi M."/>
            <person name="Sakai K."/>
            <person name="Shibata M."/>
            <person name="Shimokawa T."/>
            <person name="Song J."/>
            <person name="Takazaki Y."/>
            <person name="Terasawa K."/>
            <person name="Tsugane M."/>
            <person name="Tsuji K."/>
            <person name="Ueda S."/>
            <person name="Waki K."/>
            <person name="Yamagata H."/>
            <person name="Yamamoto M."/>
            <person name="Yamamoto S."/>
            <person name="Yamane H."/>
            <person name="Yoshiki S."/>
            <person name="Yoshihara R."/>
            <person name="Yukawa K."/>
            <person name="Zhong H."/>
            <person name="Yano M."/>
            <person name="Yuan Q."/>
            <person name="Ouyang S."/>
            <person name="Liu J."/>
            <person name="Jones K.M."/>
            <person name="Gansberger K."/>
            <person name="Moffat K."/>
            <person name="Hill J."/>
            <person name="Bera J."/>
            <person name="Fadrosh D."/>
            <person name="Jin S."/>
            <person name="Johri S."/>
            <person name="Kim M."/>
            <person name="Overton L."/>
            <person name="Reardon M."/>
            <person name="Tsitrin T."/>
            <person name="Vuong H."/>
            <person name="Weaver B."/>
            <person name="Ciecko A."/>
            <person name="Tallon L."/>
            <person name="Jackson J."/>
            <person name="Pai G."/>
            <person name="Aken S.V."/>
            <person name="Utterback T."/>
            <person name="Reidmuller S."/>
            <person name="Feldblyum T."/>
            <person name="Hsiao J."/>
            <person name="Zismann V."/>
            <person name="Iobst S."/>
            <person name="de Vazeille A.R."/>
            <person name="Buell C.R."/>
            <person name="Ying K."/>
            <person name="Li Y."/>
            <person name="Lu T."/>
            <person name="Huang Y."/>
            <person name="Zhao Q."/>
            <person name="Feng Q."/>
            <person name="Zhang L."/>
            <person name="Zhu J."/>
            <person name="Weng Q."/>
            <person name="Mu J."/>
            <person name="Lu Y."/>
            <person name="Fan D."/>
            <person name="Liu Y."/>
            <person name="Guan J."/>
            <person name="Zhang Y."/>
            <person name="Yu S."/>
            <person name="Liu X."/>
            <person name="Zhang Y."/>
            <person name="Hong G."/>
            <person name="Han B."/>
            <person name="Choisne N."/>
            <person name="Demange N."/>
            <person name="Orjeda G."/>
            <person name="Samain S."/>
            <person name="Cattolico L."/>
            <person name="Pelletier E."/>
            <person name="Couloux A."/>
            <person name="Segurens B."/>
            <person name="Wincker P."/>
            <person name="D'Hont A."/>
            <person name="Scarpelli C."/>
            <person name="Weissenbach J."/>
            <person name="Salanoubat M."/>
            <person name="Quetier F."/>
            <person name="Yu Y."/>
            <person name="Kim H.R."/>
            <person name="Rambo T."/>
            <person name="Currie J."/>
            <person name="Collura K."/>
            <person name="Luo M."/>
            <person name="Yang T."/>
            <person name="Ammiraju J.S.S."/>
            <person name="Engler F."/>
            <person name="Soderlund C."/>
            <person name="Wing R.A."/>
            <person name="Palmer L.E."/>
            <person name="de la Bastide M."/>
            <person name="Spiegel L."/>
            <person name="Nascimento L."/>
            <person name="Zutavern T."/>
            <person name="O'Shaughnessy A."/>
            <person name="Dike S."/>
            <person name="Dedhia N."/>
            <person name="Preston R."/>
            <person name="Balija V."/>
            <person name="McCombie W.R."/>
            <person name="Chow T."/>
            <person name="Chen H."/>
            <person name="Chung M."/>
            <person name="Chen C."/>
            <person name="Shaw J."/>
            <person name="Wu H."/>
            <person name="Hsiao K."/>
            <person name="Chao Y."/>
            <person name="Chu M."/>
            <person name="Cheng C."/>
            <person name="Hour A."/>
            <person name="Lee P."/>
            <person name="Lin S."/>
            <person name="Lin Y."/>
            <person name="Liou J."/>
            <person name="Liu S."/>
            <person name="Hsing Y."/>
            <person name="Raghuvanshi S."/>
            <person name="Mohanty A."/>
            <person name="Bharti A.K."/>
            <person name="Gaur A."/>
            <person name="Gupta V."/>
            <person name="Kumar D."/>
            <person name="Ravi V."/>
            <person name="Vij S."/>
            <person name="Kapur A."/>
            <person name="Khurana P."/>
            <person name="Khurana P."/>
            <person name="Khurana J.P."/>
            <person name="Tyagi A.K."/>
            <person name="Gaikwad K."/>
            <person name="Singh A."/>
            <person name="Dalal V."/>
            <person name="Srivastava S."/>
            <person name="Dixit A."/>
            <person name="Pal A.K."/>
            <person name="Ghazi I.A."/>
            <person name="Yadav M."/>
            <person name="Pandit A."/>
            <person name="Bhargava A."/>
            <person name="Sureshbabu K."/>
            <person name="Batra K."/>
            <person name="Sharma T.R."/>
            <person name="Mohapatra T."/>
            <person name="Singh N.K."/>
            <person name="Messing J."/>
            <person name="Nelson A.B."/>
            <person name="Fuks G."/>
            <person name="Kavchok S."/>
            <person name="Keizer G."/>
            <person name="Linton E."/>
            <person name="Llaca V."/>
            <person name="Song R."/>
            <person name="Tanyolac B."/>
            <person name="Young S."/>
            <person name="Ho-Il K."/>
            <person name="Hahn J.H."/>
            <person name="Sangsakoo G."/>
            <person name="Vanavichit A."/>
            <person name="de Mattos Luiz.A.T."/>
            <person name="Zimmer P.D."/>
            <person name="Malone G."/>
            <person name="Dellagostin O."/>
            <person name="de Oliveira A.C."/>
            <person name="Bevan M."/>
            <person name="Bancroft I."/>
            <person name="Minx P."/>
            <person name="Cordum H."/>
            <person name="Wilson R."/>
            <person name="Cheng Z."/>
            <person name="Jin W."/>
            <person name="Jiang J."/>
            <person name="Leong S.A."/>
            <person name="Iwama H."/>
            <person name="Gojobori T."/>
            <person name="Itoh T."/>
            <person name="Niimura Y."/>
            <person name="Fujii Y."/>
            <person name="Habara T."/>
            <person name="Sakai H."/>
            <person name="Sato Y."/>
            <person name="Wilson G."/>
            <person name="Kumar K."/>
            <person name="McCouch S."/>
            <person name="Juretic N."/>
            <person name="Hoen D."/>
            <person name="Wright S."/>
            <person name="Bruskiewich R."/>
            <person name="Bureau T."/>
            <person name="Miyao A."/>
            <person name="Hirochika H."/>
            <person name="Nishikawa T."/>
            <person name="Kadowaki K."/>
            <person name="Sugiura M."/>
            <person name="Burr B."/>
            <person name="Sasaki T."/>
        </authorList>
    </citation>
    <scope>NUCLEOTIDE SEQUENCE [LARGE SCALE GENOMIC DNA]</scope>
    <source>
        <strain evidence="3">cv. Nipponbare</strain>
    </source>
</reference>
<reference evidence="3" key="2">
    <citation type="journal article" date="2008" name="Nucleic Acids Res.">
        <title>The rice annotation project database (RAP-DB): 2008 update.</title>
        <authorList>
            <consortium name="The rice annotation project (RAP)"/>
        </authorList>
    </citation>
    <scope>GENOME REANNOTATION</scope>
    <source>
        <strain evidence="3">cv. Nipponbare</strain>
    </source>
</reference>
<evidence type="ECO:0000313" key="3">
    <source>
        <dbReference type="Proteomes" id="UP000000763"/>
    </source>
</evidence>
<feature type="compositionally biased region" description="Low complexity" evidence="1">
    <location>
        <begin position="80"/>
        <end position="98"/>
    </location>
</feature>
<dbReference type="Proteomes" id="UP000000763">
    <property type="component" value="Chromosome 3"/>
</dbReference>
<evidence type="ECO:0000256" key="1">
    <source>
        <dbReference type="SAM" id="MobiDB-lite"/>
    </source>
</evidence>
<gene>
    <name evidence="2" type="primary">OSJNBa0054H04.11</name>
</gene>
<protein>
    <submittedName>
        <fullName evidence="2">Uncharacterized protein</fullName>
    </submittedName>
</protein>
<sequence>MSPPSHRPQVLRGIPFLSGCLPHYLFSSFGCRLLSSHVFLSLWPPAPERWRAKRRGDGAEPSGGGEATVPSGPSGGGAAGRSSGEPSGDGAGRRAALQRGGGRAERWRDGQIWPDLALGSDGDGRREDDKLDGTRTTSSMVAGTTAPSLLQPAGDGTAGDSRRAKGGGCGRRRAQDPLLAIGLKLWINLRNVNLRGLQPPLLQGCSVNLQTRT</sequence>
<dbReference type="EMBL" id="AC106887">
    <property type="protein sequence ID" value="AAR89026.1"/>
    <property type="molecule type" value="Genomic_DNA"/>
</dbReference>
<name>Q75KD8_ORYSJ</name>
<feature type="compositionally biased region" description="Basic and acidic residues" evidence="1">
    <location>
        <begin position="122"/>
        <end position="133"/>
    </location>
</feature>
<evidence type="ECO:0000313" key="2">
    <source>
        <dbReference type="EMBL" id="AAR89026.1"/>
    </source>
</evidence>
<dbReference type="AlphaFoldDB" id="Q75KD8"/>